<protein>
    <submittedName>
        <fullName evidence="1">Uncharacterized protein</fullName>
    </submittedName>
</protein>
<dbReference type="EMBL" id="RCZE01000019">
    <property type="protein sequence ID" value="TPG66967.1"/>
    <property type="molecule type" value="Genomic_DNA"/>
</dbReference>
<evidence type="ECO:0000313" key="2">
    <source>
        <dbReference type="Proteomes" id="UP000317933"/>
    </source>
</evidence>
<gene>
    <name evidence="1" type="ORF">EAH78_29865</name>
</gene>
<evidence type="ECO:0000313" key="1">
    <source>
        <dbReference type="EMBL" id="TPG66967.1"/>
    </source>
</evidence>
<proteinExistence type="predicted"/>
<reference evidence="1 2" key="1">
    <citation type="journal article" date="2019" name="Environ. Microbiol.">
        <title>Species interactions and distinct microbial communities in high Arctic permafrost affected cryosols are associated with the CH4 and CO2 gas fluxes.</title>
        <authorList>
            <person name="Altshuler I."/>
            <person name="Hamel J."/>
            <person name="Turney S."/>
            <person name="Magnuson E."/>
            <person name="Levesque R."/>
            <person name="Greer C."/>
            <person name="Whyte L.G."/>
        </authorList>
    </citation>
    <scope>NUCLEOTIDE SEQUENCE [LARGE SCALE GENOMIC DNA]</scope>
    <source>
        <strain evidence="1 2">E3</strain>
    </source>
</reference>
<dbReference type="Proteomes" id="UP000317933">
    <property type="component" value="Unassembled WGS sequence"/>
</dbReference>
<sequence>MVLHSTDFRQENRGAPFASKPAPTFDWCCSIERGLMWERACSRRGPQHFQKFQTLRSTQ</sequence>
<name>A0A502GX27_9PSED</name>
<comment type="caution">
    <text evidence="1">The sequence shown here is derived from an EMBL/GenBank/DDBJ whole genome shotgun (WGS) entry which is preliminary data.</text>
</comment>
<dbReference type="AlphaFoldDB" id="A0A502GX27"/>
<accession>A0A502GX27</accession>
<organism evidence="1 2">
    <name type="scientific">Pseudomonas arsenicoxydans</name>
    <dbReference type="NCBI Taxonomy" id="702115"/>
    <lineage>
        <taxon>Bacteria</taxon>
        <taxon>Pseudomonadati</taxon>
        <taxon>Pseudomonadota</taxon>
        <taxon>Gammaproteobacteria</taxon>
        <taxon>Pseudomonadales</taxon>
        <taxon>Pseudomonadaceae</taxon>
        <taxon>Pseudomonas</taxon>
    </lineage>
</organism>